<dbReference type="SUPFAM" id="SSF54806">
    <property type="entry name" value="Alpha-lytic protease prodomain"/>
    <property type="match status" value="1"/>
</dbReference>
<dbReference type="CDD" id="cd21112">
    <property type="entry name" value="alphaLP-like"/>
    <property type="match status" value="1"/>
</dbReference>
<dbReference type="GO" id="GO:0006508">
    <property type="term" value="P:proteolysis"/>
    <property type="evidence" value="ECO:0007669"/>
    <property type="project" value="UniProtKB-KW"/>
</dbReference>
<keyword evidence="13" id="KW-1185">Reference proteome</keyword>
<comment type="similarity">
    <text evidence="1">Belongs to the peptidase S1 family.</text>
</comment>
<comment type="caution">
    <text evidence="12">The sequence shown here is derived from an EMBL/GenBank/DDBJ whole genome shotgun (WGS) entry which is preliminary data.</text>
</comment>
<protein>
    <submittedName>
        <fullName evidence="12">Streptogrisin C</fullName>
        <ecNumber evidence="12">3.4.21.-</ecNumber>
    </submittedName>
</protein>
<feature type="chain" id="PRO_5032548700" evidence="10">
    <location>
        <begin position="29"/>
        <end position="371"/>
    </location>
</feature>
<organism evidence="12 13">
    <name type="scientific">Streptosporangium sandarakinum</name>
    <dbReference type="NCBI Taxonomy" id="1260955"/>
    <lineage>
        <taxon>Bacteria</taxon>
        <taxon>Bacillati</taxon>
        <taxon>Actinomycetota</taxon>
        <taxon>Actinomycetes</taxon>
        <taxon>Streptosporangiales</taxon>
        <taxon>Streptosporangiaceae</taxon>
        <taxon>Streptosporangium</taxon>
    </lineage>
</organism>
<dbReference type="PROSITE" id="PS51318">
    <property type="entry name" value="TAT"/>
    <property type="match status" value="1"/>
</dbReference>
<feature type="domain" description="Peptidase S1A alpha-lytic prodomain" evidence="11">
    <location>
        <begin position="114"/>
        <end position="168"/>
    </location>
</feature>
<proteinExistence type="inferred from homology"/>
<keyword evidence="5" id="KW-0720">Serine protease</keyword>
<evidence type="ECO:0000259" key="11">
    <source>
        <dbReference type="Pfam" id="PF02983"/>
    </source>
</evidence>
<dbReference type="GO" id="GO:0004252">
    <property type="term" value="F:serine-type endopeptidase activity"/>
    <property type="evidence" value="ECO:0007669"/>
    <property type="project" value="InterPro"/>
</dbReference>
<feature type="disulfide bond" evidence="9">
    <location>
        <begin position="283"/>
        <end position="293"/>
    </location>
</feature>
<dbReference type="Proteomes" id="UP000576393">
    <property type="component" value="Unassembled WGS sequence"/>
</dbReference>
<feature type="signal peptide" evidence="10">
    <location>
        <begin position="1"/>
        <end position="28"/>
    </location>
</feature>
<evidence type="ECO:0000256" key="6">
    <source>
        <dbReference type="ARBA" id="ARBA00023145"/>
    </source>
</evidence>
<evidence type="ECO:0000256" key="10">
    <source>
        <dbReference type="SAM" id="SignalP"/>
    </source>
</evidence>
<accession>A0A852V326</accession>
<dbReference type="InterPro" id="IPR009003">
    <property type="entry name" value="Peptidase_S1_PA"/>
</dbReference>
<reference evidence="12 13" key="1">
    <citation type="submission" date="2020-07" db="EMBL/GenBank/DDBJ databases">
        <title>Sequencing the genomes of 1000 actinobacteria strains.</title>
        <authorList>
            <person name="Klenk H.-P."/>
        </authorList>
    </citation>
    <scope>NUCLEOTIDE SEQUENCE [LARGE SCALE GENOMIC DNA]</scope>
    <source>
        <strain evidence="12 13">DSM 45763</strain>
    </source>
</reference>
<evidence type="ECO:0000256" key="7">
    <source>
        <dbReference type="ARBA" id="ARBA00023157"/>
    </source>
</evidence>
<dbReference type="InterPro" id="IPR043504">
    <property type="entry name" value="Peptidase_S1_PA_chymotrypsin"/>
</dbReference>
<evidence type="ECO:0000256" key="4">
    <source>
        <dbReference type="ARBA" id="ARBA00022801"/>
    </source>
</evidence>
<keyword evidence="2" id="KW-0645">Protease</keyword>
<dbReference type="Gene3D" id="2.40.10.10">
    <property type="entry name" value="Trypsin-like serine proteases"/>
    <property type="match status" value="2"/>
</dbReference>
<dbReference type="RefSeq" id="WP_179828229.1">
    <property type="nucleotide sequence ID" value="NZ_JACCCO010000003.1"/>
</dbReference>
<evidence type="ECO:0000256" key="9">
    <source>
        <dbReference type="PIRSR" id="PIRSR001134-2"/>
    </source>
</evidence>
<dbReference type="Gene3D" id="3.30.300.50">
    <property type="match status" value="2"/>
</dbReference>
<dbReference type="AlphaFoldDB" id="A0A852V326"/>
<keyword evidence="7 9" id="KW-1015">Disulfide bond</keyword>
<dbReference type="InterPro" id="IPR035070">
    <property type="entry name" value="Streptogrisin_prodomain"/>
</dbReference>
<dbReference type="Pfam" id="PF02983">
    <property type="entry name" value="Pro_Al_protease"/>
    <property type="match status" value="1"/>
</dbReference>
<dbReference type="PIRSF" id="PIRSF001134">
    <property type="entry name" value="Streptogrisin"/>
    <property type="match status" value="1"/>
</dbReference>
<dbReference type="SUPFAM" id="SSF50494">
    <property type="entry name" value="Trypsin-like serine proteases"/>
    <property type="match status" value="1"/>
</dbReference>
<dbReference type="InterPro" id="IPR037295">
    <property type="entry name" value="Alpha-lytic_protease_prodomain"/>
</dbReference>
<keyword evidence="4 12" id="KW-0378">Hydrolase</keyword>
<dbReference type="InterPro" id="IPR001316">
    <property type="entry name" value="Pept_S1A_streptogrisin"/>
</dbReference>
<evidence type="ECO:0000256" key="2">
    <source>
        <dbReference type="ARBA" id="ARBA00022670"/>
    </source>
</evidence>
<keyword evidence="3 10" id="KW-0732">Signal</keyword>
<dbReference type="InterPro" id="IPR004236">
    <property type="entry name" value="Pept_S1_alpha_lytic"/>
</dbReference>
<feature type="disulfide bond" evidence="9">
    <location>
        <begin position="202"/>
        <end position="222"/>
    </location>
</feature>
<feature type="active site" description="Charge relay system" evidence="8">
    <location>
        <position position="245"/>
    </location>
</feature>
<keyword evidence="6" id="KW-0865">Zymogen</keyword>
<evidence type="ECO:0000256" key="3">
    <source>
        <dbReference type="ARBA" id="ARBA00022729"/>
    </source>
</evidence>
<evidence type="ECO:0000256" key="5">
    <source>
        <dbReference type="ARBA" id="ARBA00022825"/>
    </source>
</evidence>
<sequence>MFSRRTLLTGATAALALAATLSPTAAQAAPAPLPPAAMDALQRDLGITAEQAVQRLANESRAIGVQANLTKALGAKYAGAWFNADASQFLVATSDAAQAPTIKAQGAQPVVVGRSLADLDAIKTKLDQAPEAARAKAALWYVDVPTNSVVVEAADQAAGEALVASAGLSRDAVQVKVSAEQPKTFMDLIGGSAYYINGTSRCSIGFAVTRSGSPGFVSAGHCGRTGATTTNPSGTFAGSSFPGNDYSYVSTPGHNPTPYVRGSGGSLVTVRGSSVAAIGASVCRSGSTTGWHCGTIQQYNSTVNYAQGTVYGLTRTNVCAEPGDSGGSFISGNQAQGMTSGGSGNCSSGGTTYFQPVNEVLSAYSLTLKVG</sequence>
<evidence type="ECO:0000256" key="1">
    <source>
        <dbReference type="ARBA" id="ARBA00007664"/>
    </source>
</evidence>
<dbReference type="InterPro" id="IPR006311">
    <property type="entry name" value="TAT_signal"/>
</dbReference>
<dbReference type="GO" id="GO:0005576">
    <property type="term" value="C:extracellular region"/>
    <property type="evidence" value="ECO:0007669"/>
    <property type="project" value="InterPro"/>
</dbReference>
<dbReference type="EC" id="3.4.21.-" evidence="12"/>
<gene>
    <name evidence="12" type="ORF">HDA43_006464</name>
</gene>
<name>A0A852V326_9ACTN</name>
<feature type="active site" description="Charge relay system" evidence="8">
    <location>
        <position position="325"/>
    </location>
</feature>
<evidence type="ECO:0000256" key="8">
    <source>
        <dbReference type="PIRSR" id="PIRSR001134-1"/>
    </source>
</evidence>
<evidence type="ECO:0000313" key="12">
    <source>
        <dbReference type="EMBL" id="NYF44237.1"/>
    </source>
</evidence>
<dbReference type="EMBL" id="JACCCO010000003">
    <property type="protein sequence ID" value="NYF44237.1"/>
    <property type="molecule type" value="Genomic_DNA"/>
</dbReference>
<dbReference type="PRINTS" id="PR00861">
    <property type="entry name" value="ALYTICPTASE"/>
</dbReference>
<feature type="disulfide bond" evidence="9">
    <location>
        <begin position="319"/>
        <end position="346"/>
    </location>
</feature>
<evidence type="ECO:0000313" key="13">
    <source>
        <dbReference type="Proteomes" id="UP000576393"/>
    </source>
</evidence>
<feature type="active site" description="Charge relay system" evidence="8">
    <location>
        <position position="221"/>
    </location>
</feature>